<name>A2DJZ6_TRIV3</name>
<dbReference type="InParanoid" id="A2DJZ6"/>
<reference evidence="2" key="2">
    <citation type="journal article" date="2007" name="Science">
        <title>Draft genome sequence of the sexually transmitted pathogen Trichomonas vaginalis.</title>
        <authorList>
            <person name="Carlton J.M."/>
            <person name="Hirt R.P."/>
            <person name="Silva J.C."/>
            <person name="Delcher A.L."/>
            <person name="Schatz M."/>
            <person name="Zhao Q."/>
            <person name="Wortman J.R."/>
            <person name="Bidwell S.L."/>
            <person name="Alsmark U.C.M."/>
            <person name="Besteiro S."/>
            <person name="Sicheritz-Ponten T."/>
            <person name="Noel C.J."/>
            <person name="Dacks J.B."/>
            <person name="Foster P.G."/>
            <person name="Simillion C."/>
            <person name="Van de Peer Y."/>
            <person name="Miranda-Saavedra D."/>
            <person name="Barton G.J."/>
            <person name="Westrop G.D."/>
            <person name="Mueller S."/>
            <person name="Dessi D."/>
            <person name="Fiori P.L."/>
            <person name="Ren Q."/>
            <person name="Paulsen I."/>
            <person name="Zhang H."/>
            <person name="Bastida-Corcuera F.D."/>
            <person name="Simoes-Barbosa A."/>
            <person name="Brown M.T."/>
            <person name="Hayes R.D."/>
            <person name="Mukherjee M."/>
            <person name="Okumura C.Y."/>
            <person name="Schneider R."/>
            <person name="Smith A.J."/>
            <person name="Vanacova S."/>
            <person name="Villalvazo M."/>
            <person name="Haas B.J."/>
            <person name="Pertea M."/>
            <person name="Feldblyum T.V."/>
            <person name="Utterback T.R."/>
            <person name="Shu C.L."/>
            <person name="Osoegawa K."/>
            <person name="de Jong P.J."/>
            <person name="Hrdy I."/>
            <person name="Horvathova L."/>
            <person name="Zubacova Z."/>
            <person name="Dolezal P."/>
            <person name="Malik S.B."/>
            <person name="Logsdon J.M. Jr."/>
            <person name="Henze K."/>
            <person name="Gupta A."/>
            <person name="Wang C.C."/>
            <person name="Dunne R.L."/>
            <person name="Upcroft J.A."/>
            <person name="Upcroft P."/>
            <person name="White O."/>
            <person name="Salzberg S.L."/>
            <person name="Tang P."/>
            <person name="Chiu C.-H."/>
            <person name="Lee Y.-S."/>
            <person name="Embley T.M."/>
            <person name="Coombs G.H."/>
            <person name="Mottram J.C."/>
            <person name="Tachezy J."/>
            <person name="Fraser-Liggett C.M."/>
            <person name="Johnson P.J."/>
        </authorList>
    </citation>
    <scope>NUCLEOTIDE SEQUENCE [LARGE SCALE GENOMIC DNA]</scope>
    <source>
        <strain evidence="2">G3</strain>
    </source>
</reference>
<accession>A2DJZ6</accession>
<dbReference type="VEuPathDB" id="TrichDB:TVAG_452750"/>
<dbReference type="KEGG" id="tva:5464886"/>
<organism evidence="2 3">
    <name type="scientific">Trichomonas vaginalis (strain ATCC PRA-98 / G3)</name>
    <dbReference type="NCBI Taxonomy" id="412133"/>
    <lineage>
        <taxon>Eukaryota</taxon>
        <taxon>Metamonada</taxon>
        <taxon>Parabasalia</taxon>
        <taxon>Trichomonadida</taxon>
        <taxon>Trichomonadidae</taxon>
        <taxon>Trichomonas</taxon>
    </lineage>
</organism>
<proteinExistence type="predicted"/>
<feature type="compositionally biased region" description="Basic and acidic residues" evidence="1">
    <location>
        <begin position="433"/>
        <end position="452"/>
    </location>
</feature>
<reference evidence="2" key="1">
    <citation type="submission" date="2006-10" db="EMBL/GenBank/DDBJ databases">
        <authorList>
            <person name="Amadeo P."/>
            <person name="Zhao Q."/>
            <person name="Wortman J."/>
            <person name="Fraser-Liggett C."/>
            <person name="Carlton J."/>
        </authorList>
    </citation>
    <scope>NUCLEOTIDE SEQUENCE</scope>
    <source>
        <strain evidence="2">G3</strain>
    </source>
</reference>
<protein>
    <submittedName>
        <fullName evidence="2">Uncharacterized protein</fullName>
    </submittedName>
</protein>
<dbReference type="VEuPathDB" id="TrichDB:TVAGG3_0290980"/>
<evidence type="ECO:0000256" key="1">
    <source>
        <dbReference type="SAM" id="MobiDB-lite"/>
    </source>
</evidence>
<dbReference type="Proteomes" id="UP000001542">
    <property type="component" value="Unassembled WGS sequence"/>
</dbReference>
<evidence type="ECO:0000313" key="3">
    <source>
        <dbReference type="Proteomes" id="UP000001542"/>
    </source>
</evidence>
<dbReference type="RefSeq" id="XP_001580346.1">
    <property type="nucleotide sequence ID" value="XM_001580296.1"/>
</dbReference>
<sequence>MTSFWDLEPEAGSSLESLTEASDPDWKAILEDPELFTTYRLKEQYLITFLTKPSNFDTLLKFVFGNDAKQSKLVLSLFLGQKSELLQQLFSSNENITKLLNLFDASNDKHLGFVSRLITTIIEQNQEIFYQNFDMLTHFPKLVALLHKISIYDTVDKIIFSQETKKQWLIWSMFRIFVPKLTVPKLFEENSKTILSLIEKIKTIKFTMSHRINMMKIVSKFINQNLDNKEITDILHPILPKLLYATENIQLIKLILDLSVTQPPSTHTASFAIEFMQKSPKFTQTSASALRYLAKYPSKQTLVNFQAIFDSFLADKNNTFHHEAFFELIKSGMKIQDFRKVIIEKLPPVILYLAQKEKWRKNLPFVTFLLEIALAIDEFITNNDKWTAFRKNELSLYKTKDDIDISYLLSDAKIDFTKESAIELSMDRSMATESHETSQKEENLKKSEENKTELQPNMEFPAFEESKPEENQQSAPEFPEFEENPSKSATGVKNDENVGFGDQKVEFPAFEEFKPEENQNSAPEFPAFEENAPKPAKSDAKPADNIGFGTGSVEFPTFEENTKSDQNSGETKIEFPSFDEAKPQTQNEEIPTEFPTFGEVSENGDSQPQQLQFPSFDEPQKAEISQQEPKLNSENTQFPSFEEAEQAPKTPFPSTEEKSEEFKKFIEMLNDECWQQHIPDISKLFDTADNLSDPNESFKFIIKAGW</sequence>
<dbReference type="AlphaFoldDB" id="A2DJZ6"/>
<feature type="compositionally biased region" description="Polar residues" evidence="1">
    <location>
        <begin position="623"/>
        <end position="639"/>
    </location>
</feature>
<gene>
    <name evidence="2" type="ORF">TVAG_452750</name>
</gene>
<keyword evidence="3" id="KW-1185">Reference proteome</keyword>
<dbReference type="EMBL" id="DS113209">
    <property type="protein sequence ID" value="EAY19360.1"/>
    <property type="molecule type" value="Genomic_DNA"/>
</dbReference>
<feature type="region of interest" description="Disordered" evidence="1">
    <location>
        <begin position="427"/>
        <end position="660"/>
    </location>
</feature>
<feature type="compositionally biased region" description="Polar residues" evidence="1">
    <location>
        <begin position="603"/>
        <end position="613"/>
    </location>
</feature>
<evidence type="ECO:0000313" key="2">
    <source>
        <dbReference type="EMBL" id="EAY19360.1"/>
    </source>
</evidence>